<dbReference type="Gene3D" id="3.80.10.10">
    <property type="entry name" value="Ribonuclease Inhibitor"/>
    <property type="match status" value="2"/>
</dbReference>
<dbReference type="InterPro" id="IPR032675">
    <property type="entry name" value="LRR_dom_sf"/>
</dbReference>
<keyword evidence="3" id="KW-1185">Reference proteome</keyword>
<dbReference type="EMBL" id="MU827797">
    <property type="protein sequence ID" value="KAJ7328179.1"/>
    <property type="molecule type" value="Genomic_DNA"/>
</dbReference>
<accession>A0A9W9Y9Z9</accession>
<gene>
    <name evidence="2" type="primary">CEP78</name>
    <name evidence="2" type="ORF">OS493_025053</name>
</gene>
<dbReference type="GO" id="GO:0036064">
    <property type="term" value="C:ciliary basal body"/>
    <property type="evidence" value="ECO:0007669"/>
    <property type="project" value="TreeGrafter"/>
</dbReference>
<feature type="compositionally biased region" description="Polar residues" evidence="1">
    <location>
        <begin position="429"/>
        <end position="438"/>
    </location>
</feature>
<dbReference type="PANTHER" id="PTHR24110:SF3">
    <property type="entry name" value="CENTROSOMAL PROTEIN OF 78 KDA"/>
    <property type="match status" value="1"/>
</dbReference>
<evidence type="ECO:0000256" key="1">
    <source>
        <dbReference type="SAM" id="MobiDB-lite"/>
    </source>
</evidence>
<dbReference type="FunFam" id="3.80.10.10:FF:001649">
    <property type="entry name" value="Uncharacterized protein"/>
    <property type="match status" value="1"/>
</dbReference>
<comment type="caution">
    <text evidence="2">The sequence shown here is derived from an EMBL/GenBank/DDBJ whole genome shotgun (WGS) entry which is preliminary data.</text>
</comment>
<dbReference type="InterPro" id="IPR001611">
    <property type="entry name" value="Leu-rich_rpt"/>
</dbReference>
<dbReference type="Proteomes" id="UP001163046">
    <property type="component" value="Unassembled WGS sequence"/>
</dbReference>
<feature type="region of interest" description="Disordered" evidence="1">
    <location>
        <begin position="564"/>
        <end position="585"/>
    </location>
</feature>
<dbReference type="PANTHER" id="PTHR24110">
    <property type="entry name" value="CENTROSOMAL PROTEIN OF 78 KDA"/>
    <property type="match status" value="1"/>
</dbReference>
<evidence type="ECO:0000313" key="3">
    <source>
        <dbReference type="Proteomes" id="UP001163046"/>
    </source>
</evidence>
<dbReference type="GO" id="GO:0044782">
    <property type="term" value="P:cilium organization"/>
    <property type="evidence" value="ECO:0007669"/>
    <property type="project" value="TreeGrafter"/>
</dbReference>
<dbReference type="OrthoDB" id="78308at2759"/>
<dbReference type="SMART" id="SM00368">
    <property type="entry name" value="LRR_RI"/>
    <property type="match status" value="4"/>
</dbReference>
<dbReference type="PRINTS" id="PR02062">
    <property type="entry name" value="CENTROSOME78"/>
</dbReference>
<dbReference type="SUPFAM" id="SSF52047">
    <property type="entry name" value="RNI-like"/>
    <property type="match status" value="1"/>
</dbReference>
<feature type="region of interest" description="Disordered" evidence="1">
    <location>
        <begin position="334"/>
        <end position="367"/>
    </location>
</feature>
<evidence type="ECO:0000313" key="2">
    <source>
        <dbReference type="EMBL" id="KAJ7328179.1"/>
    </source>
</evidence>
<sequence length="585" mass="65803">MAMIETVRQRQKNSIDFASCYDNLCALQDSCPLGSITANLDELTIDCNADRIRLADWTPILNALKINKTLKIVAFRSFWQQALYPDGEVSEQRLQALRKRAPPIRSKDVTYRVCRTIKDCLSVTESLTSLIFQGIPLRERDLTCLAKGITKNRTLQHLSLEFCQIGDSGVEILCSVIKNNTSVITVNFTGCSLSWKGADTLAKVIRHQATRRHSVAWQDSLRYRRPDLDRMPGLRRITICKNPLISDPGVELIAEALKDDLWVKALDMQQCGISTEGAMAFQPVLKLNTTVNVLDLRLNPLIERDVFGSLMEQLMINSGESELEYPWLVIREPKPGRIRPQKRKSTSTPHGQRGGRTGVSKNASVVSKKSSAGFIPWRTAARVGKNRHKLGRQAAQDGLSVKKKKVKTAVSKPRATSSPLVSEEDEQSTNRTSTTDSSVDNRERFKDMQVEMEILKRRLEEESRARATADSRILELQVENRRLQQEIRLLKTKQTLPPTRPIPFNGMLLNTALDQHKNGGARTILEDDRVLESIEASFRQFHGFLDLLKGSKFSDLAHVLGENSRLPEPDKGLSPITEELSSTAR</sequence>
<dbReference type="Pfam" id="PF13516">
    <property type="entry name" value="LRR_6"/>
    <property type="match status" value="2"/>
</dbReference>
<organism evidence="2 3">
    <name type="scientific">Desmophyllum pertusum</name>
    <dbReference type="NCBI Taxonomy" id="174260"/>
    <lineage>
        <taxon>Eukaryota</taxon>
        <taxon>Metazoa</taxon>
        <taxon>Cnidaria</taxon>
        <taxon>Anthozoa</taxon>
        <taxon>Hexacorallia</taxon>
        <taxon>Scleractinia</taxon>
        <taxon>Caryophylliina</taxon>
        <taxon>Caryophylliidae</taxon>
        <taxon>Desmophyllum</taxon>
    </lineage>
</organism>
<reference evidence="2" key="1">
    <citation type="submission" date="2023-01" db="EMBL/GenBank/DDBJ databases">
        <title>Genome assembly of the deep-sea coral Lophelia pertusa.</title>
        <authorList>
            <person name="Herrera S."/>
            <person name="Cordes E."/>
        </authorList>
    </citation>
    <scope>NUCLEOTIDE SEQUENCE</scope>
    <source>
        <strain evidence="2">USNM1676648</strain>
        <tissue evidence="2">Polyp</tissue>
    </source>
</reference>
<dbReference type="FunFam" id="3.80.10.10:FF:000948">
    <property type="entry name" value="Centrosomal protein 78"/>
    <property type="match status" value="1"/>
</dbReference>
<feature type="region of interest" description="Disordered" evidence="1">
    <location>
        <begin position="383"/>
        <end position="445"/>
    </location>
</feature>
<protein>
    <submittedName>
        <fullName evidence="2">Centrosomal protein of 78 kDa</fullName>
    </submittedName>
</protein>
<dbReference type="GO" id="GO:0005813">
    <property type="term" value="C:centrosome"/>
    <property type="evidence" value="ECO:0007669"/>
    <property type="project" value="TreeGrafter"/>
</dbReference>
<dbReference type="InterPro" id="IPR026212">
    <property type="entry name" value="Cep78"/>
</dbReference>
<feature type="compositionally biased region" description="Basic residues" evidence="1">
    <location>
        <begin position="336"/>
        <end position="345"/>
    </location>
</feature>
<proteinExistence type="predicted"/>
<name>A0A9W9Y9Z9_9CNID</name>
<dbReference type="AlphaFoldDB" id="A0A9W9Y9Z9"/>